<gene>
    <name evidence="1" type="ORF">FA95DRAFT_1490845</name>
</gene>
<name>A0ACB8RX88_9AGAM</name>
<comment type="caution">
    <text evidence="1">The sequence shown here is derived from an EMBL/GenBank/DDBJ whole genome shotgun (WGS) entry which is preliminary data.</text>
</comment>
<dbReference type="EMBL" id="MU275887">
    <property type="protein sequence ID" value="KAI0048432.1"/>
    <property type="molecule type" value="Genomic_DNA"/>
</dbReference>
<keyword evidence="2" id="KW-1185">Reference proteome</keyword>
<evidence type="ECO:0000313" key="2">
    <source>
        <dbReference type="Proteomes" id="UP000814033"/>
    </source>
</evidence>
<organism evidence="1 2">
    <name type="scientific">Auriscalpium vulgare</name>
    <dbReference type="NCBI Taxonomy" id="40419"/>
    <lineage>
        <taxon>Eukaryota</taxon>
        <taxon>Fungi</taxon>
        <taxon>Dikarya</taxon>
        <taxon>Basidiomycota</taxon>
        <taxon>Agaricomycotina</taxon>
        <taxon>Agaricomycetes</taxon>
        <taxon>Russulales</taxon>
        <taxon>Auriscalpiaceae</taxon>
        <taxon>Auriscalpium</taxon>
    </lineage>
</organism>
<evidence type="ECO:0000313" key="1">
    <source>
        <dbReference type="EMBL" id="KAI0048432.1"/>
    </source>
</evidence>
<proteinExistence type="predicted"/>
<accession>A0ACB8RX88</accession>
<dbReference type="Proteomes" id="UP000814033">
    <property type="component" value="Unassembled WGS sequence"/>
</dbReference>
<sequence length="184" mass="19816">MADSTSDASGADLLMMTPYLHFTRGDTLFFKSWTPSSPGAVAGASIGLVLLALLERLLFAARGVLETHWKQRLLAMSAQRAVDVSDETESSDGKEAKRSEIEVIALEVPKGVNVKIGRRSARVVAPFILSHDVTRGALYSLQSLLGYTLMLAVMTFQAAYIIAIILGLGIGELLFGRYGSARLV</sequence>
<reference evidence="1" key="1">
    <citation type="submission" date="2021-02" db="EMBL/GenBank/DDBJ databases">
        <authorList>
            <consortium name="DOE Joint Genome Institute"/>
            <person name="Ahrendt S."/>
            <person name="Looney B.P."/>
            <person name="Miyauchi S."/>
            <person name="Morin E."/>
            <person name="Drula E."/>
            <person name="Courty P.E."/>
            <person name="Chicoki N."/>
            <person name="Fauchery L."/>
            <person name="Kohler A."/>
            <person name="Kuo A."/>
            <person name="Labutti K."/>
            <person name="Pangilinan J."/>
            <person name="Lipzen A."/>
            <person name="Riley R."/>
            <person name="Andreopoulos W."/>
            <person name="He G."/>
            <person name="Johnson J."/>
            <person name="Barry K.W."/>
            <person name="Grigoriev I.V."/>
            <person name="Nagy L."/>
            <person name="Hibbett D."/>
            <person name="Henrissat B."/>
            <person name="Matheny P.B."/>
            <person name="Labbe J."/>
            <person name="Martin F."/>
        </authorList>
    </citation>
    <scope>NUCLEOTIDE SEQUENCE</scope>
    <source>
        <strain evidence="1">FP105234-sp</strain>
    </source>
</reference>
<protein>
    <submittedName>
        <fullName evidence="1">Copper transporter</fullName>
    </submittedName>
</protein>
<reference evidence="1" key="2">
    <citation type="journal article" date="2022" name="New Phytol.">
        <title>Evolutionary transition to the ectomycorrhizal habit in the genomes of a hyperdiverse lineage of mushroom-forming fungi.</title>
        <authorList>
            <person name="Looney B."/>
            <person name="Miyauchi S."/>
            <person name="Morin E."/>
            <person name="Drula E."/>
            <person name="Courty P.E."/>
            <person name="Kohler A."/>
            <person name="Kuo A."/>
            <person name="LaButti K."/>
            <person name="Pangilinan J."/>
            <person name="Lipzen A."/>
            <person name="Riley R."/>
            <person name="Andreopoulos W."/>
            <person name="He G."/>
            <person name="Johnson J."/>
            <person name="Nolan M."/>
            <person name="Tritt A."/>
            <person name="Barry K.W."/>
            <person name="Grigoriev I.V."/>
            <person name="Nagy L.G."/>
            <person name="Hibbett D."/>
            <person name="Henrissat B."/>
            <person name="Matheny P.B."/>
            <person name="Labbe J."/>
            <person name="Martin F.M."/>
        </authorList>
    </citation>
    <scope>NUCLEOTIDE SEQUENCE</scope>
    <source>
        <strain evidence="1">FP105234-sp</strain>
    </source>
</reference>